<reference evidence="1" key="1">
    <citation type="submission" date="2020-05" db="EMBL/GenBank/DDBJ databases">
        <authorList>
            <person name="Chiriac C."/>
            <person name="Salcher M."/>
            <person name="Ghai R."/>
            <person name="Kavagutti S V."/>
        </authorList>
    </citation>
    <scope>NUCLEOTIDE SEQUENCE</scope>
</reference>
<proteinExistence type="predicted"/>
<organism evidence="1">
    <name type="scientific">freshwater metagenome</name>
    <dbReference type="NCBI Taxonomy" id="449393"/>
    <lineage>
        <taxon>unclassified sequences</taxon>
        <taxon>metagenomes</taxon>
        <taxon>ecological metagenomes</taxon>
    </lineage>
</organism>
<evidence type="ECO:0000313" key="1">
    <source>
        <dbReference type="EMBL" id="CAB4724260.1"/>
    </source>
</evidence>
<sequence length="123" mass="13416">MVSTATADEVFIAAVAPAYRLLHSTEPVLENWEITASVKFLVTEVPPTVRFPAALLQARVAPTPLLLTLFNIFPSVGETLRMIPSTFPITGFFASTSALWPTKVRVLSLFKSPEAKVVADFPK</sequence>
<name>A0A6J6RP39_9ZZZZ</name>
<dbReference type="AlphaFoldDB" id="A0A6J6RP39"/>
<gene>
    <name evidence="1" type="ORF">UFOPK2659_00867</name>
</gene>
<accession>A0A6J6RP39</accession>
<protein>
    <submittedName>
        <fullName evidence="1">Unannotated protein</fullName>
    </submittedName>
</protein>
<dbReference type="EMBL" id="CAEZYJ010000129">
    <property type="protein sequence ID" value="CAB4724260.1"/>
    <property type="molecule type" value="Genomic_DNA"/>
</dbReference>